<feature type="domain" description="AAA+ ATPase" evidence="10">
    <location>
        <begin position="99"/>
        <end position="246"/>
    </location>
</feature>
<dbReference type="InterPro" id="IPR003593">
    <property type="entry name" value="AAA+_ATPase"/>
</dbReference>
<dbReference type="InterPro" id="IPR027417">
    <property type="entry name" value="P-loop_NTPase"/>
</dbReference>
<organism evidence="13 14">
    <name type="scientific">Anaerosphaera multitolerans</name>
    <dbReference type="NCBI Taxonomy" id="2487351"/>
    <lineage>
        <taxon>Bacteria</taxon>
        <taxon>Bacillati</taxon>
        <taxon>Bacillota</taxon>
        <taxon>Tissierellia</taxon>
        <taxon>Tissierellales</taxon>
        <taxon>Peptoniphilaceae</taxon>
        <taxon>Anaerosphaera</taxon>
    </lineage>
</organism>
<feature type="binding site" evidence="9">
    <location>
        <begin position="107"/>
        <end position="114"/>
    </location>
    <ligand>
        <name>GTP</name>
        <dbReference type="ChEBI" id="CHEBI:37565"/>
    </ligand>
</feature>
<dbReference type="SMART" id="SM00382">
    <property type="entry name" value="AAA"/>
    <property type="match status" value="1"/>
</dbReference>
<sequence>MIFESLSDKLQSTLSMLRGKGKLSEKDIDLAMREVKLALLEADVNFKVVKNFINTVKERSLGSEVLNSLTPGQQVIKIVNEELTSLMGTGEVKIDYSKKPTVIMMCGLQGAGKTTTSGKLANLMKKEGKRPLLVACDVYRPAAIKQLQVVGESIDVPVFTMGDKIKPVDIAKASVEHAKKNGNDVVLIDTAGRLHIDENLMEELIEINDALDISEILLVLDAMTGQDAVNVAAAFDERLKLTGVILTKLDGDARGGAALSIRAVTNVPIKFTAMGEKLDQIEVFHPDRMASRILGMGDVLSLIEKAQSAVDEQKAIELEKKLRTQSFTFDDFLDQLEQMKNLGPLEDILGMLPGMNNKMLKGINVDEKEFARLEAIIRSMTKEERQKPEIIDISRRKRIANGSGTTPVEVNKLLKQFKELRKMMKQFGNMGKMNKKKFKMPFPF</sequence>
<dbReference type="SUPFAM" id="SSF52540">
    <property type="entry name" value="P-loop containing nucleoside triphosphate hydrolases"/>
    <property type="match status" value="1"/>
</dbReference>
<dbReference type="PANTHER" id="PTHR11564">
    <property type="entry name" value="SIGNAL RECOGNITION PARTICLE 54K PROTEIN SRP54"/>
    <property type="match status" value="1"/>
</dbReference>
<comment type="domain">
    <text evidence="9">Composed of three domains: the N-terminal N domain, which is responsible for interactions with the ribosome, the central G domain, which binds GTP, and the C-terminal M domain, which binds the RNA and the signal sequence of the RNC.</text>
</comment>
<keyword evidence="4 9" id="KW-0694">RNA-binding</keyword>
<dbReference type="Pfam" id="PF00448">
    <property type="entry name" value="SRP54"/>
    <property type="match status" value="1"/>
</dbReference>
<evidence type="ECO:0000313" key="14">
    <source>
        <dbReference type="Proteomes" id="UP000288812"/>
    </source>
</evidence>
<dbReference type="PANTHER" id="PTHR11564:SF5">
    <property type="entry name" value="SIGNAL RECOGNITION PARTICLE SUBUNIT SRP54"/>
    <property type="match status" value="1"/>
</dbReference>
<comment type="subunit">
    <text evidence="9">Part of the signal recognition particle protein translocation system, which is composed of SRP and FtsY.</text>
</comment>
<reference evidence="13 14" key="1">
    <citation type="submission" date="2018-11" db="EMBL/GenBank/DDBJ databases">
        <title>Genome sequencing and assembly of Anaerosphaera sp. nov., GS7-6-2.</title>
        <authorList>
            <person name="Rettenmaier R."/>
            <person name="Liebl W."/>
            <person name="Zverlov V."/>
        </authorList>
    </citation>
    <scope>NUCLEOTIDE SEQUENCE [LARGE SCALE GENOMIC DNA]</scope>
    <source>
        <strain evidence="13 14">GS7-6-2</strain>
    </source>
</reference>
<dbReference type="NCBIfam" id="TIGR00959">
    <property type="entry name" value="ffh"/>
    <property type="match status" value="1"/>
</dbReference>
<evidence type="ECO:0000256" key="2">
    <source>
        <dbReference type="ARBA" id="ARBA00022741"/>
    </source>
</evidence>
<dbReference type="InterPro" id="IPR004125">
    <property type="entry name" value="Signal_recog_particle_SRP54_M"/>
</dbReference>
<dbReference type="InterPro" id="IPR013822">
    <property type="entry name" value="Signal_recog_particl_SRP54_hlx"/>
</dbReference>
<dbReference type="InterPro" id="IPR042101">
    <property type="entry name" value="SRP54_N_sf"/>
</dbReference>
<evidence type="ECO:0000259" key="11">
    <source>
        <dbReference type="SMART" id="SM00962"/>
    </source>
</evidence>
<comment type="similarity">
    <text evidence="1 9">Belongs to the GTP-binding SRP family. SRP54 subfamily.</text>
</comment>
<feature type="domain" description="SRP54-type proteins GTP-binding" evidence="11">
    <location>
        <begin position="100"/>
        <end position="295"/>
    </location>
</feature>
<feature type="binding site" evidence="9">
    <location>
        <begin position="189"/>
        <end position="193"/>
    </location>
    <ligand>
        <name>GTP</name>
        <dbReference type="ChEBI" id="CHEBI:37565"/>
    </ligand>
</feature>
<dbReference type="FunFam" id="3.40.50.300:FF:000022">
    <property type="entry name" value="Signal recognition particle 54 kDa subunit"/>
    <property type="match status" value="1"/>
</dbReference>
<dbReference type="RefSeq" id="WP_127723767.1">
    <property type="nucleotide sequence ID" value="NZ_RLIH01000003.1"/>
</dbReference>
<evidence type="ECO:0000256" key="7">
    <source>
        <dbReference type="ARBA" id="ARBA00023274"/>
    </source>
</evidence>
<dbReference type="GO" id="GO:0003924">
    <property type="term" value="F:GTPase activity"/>
    <property type="evidence" value="ECO:0007669"/>
    <property type="project" value="UniProtKB-UniRule"/>
</dbReference>
<comment type="subcellular location">
    <subcellularLocation>
        <location evidence="9">Cytoplasm</location>
    </subcellularLocation>
    <text evidence="9">The SRP-RNC complex is targeted to the cytoplasmic membrane.</text>
</comment>
<dbReference type="Proteomes" id="UP000288812">
    <property type="component" value="Unassembled WGS sequence"/>
</dbReference>
<dbReference type="Gene3D" id="3.40.50.300">
    <property type="entry name" value="P-loop containing nucleotide triphosphate hydrolases"/>
    <property type="match status" value="1"/>
</dbReference>
<keyword evidence="5 9" id="KW-0342">GTP-binding</keyword>
<comment type="function">
    <text evidence="9">Involved in targeting and insertion of nascent membrane proteins into the cytoplasmic membrane. Binds to the hydrophobic signal sequence of the ribosome-nascent chain (RNC) as it emerges from the ribosomes. The SRP-RNC complex is then targeted to the cytoplasmic membrane where it interacts with the SRP receptor FtsY.</text>
</comment>
<evidence type="ECO:0000256" key="4">
    <source>
        <dbReference type="ARBA" id="ARBA00022884"/>
    </source>
</evidence>
<evidence type="ECO:0000256" key="8">
    <source>
        <dbReference type="ARBA" id="ARBA00048027"/>
    </source>
</evidence>
<dbReference type="HAMAP" id="MF_00306">
    <property type="entry name" value="SRP54"/>
    <property type="match status" value="1"/>
</dbReference>
<dbReference type="Gene3D" id="1.10.260.30">
    <property type="entry name" value="Signal recognition particle, SRP54 subunit, M-domain"/>
    <property type="match status" value="1"/>
</dbReference>
<dbReference type="SMART" id="SM00963">
    <property type="entry name" value="SRP54_N"/>
    <property type="match status" value="1"/>
</dbReference>
<dbReference type="GO" id="GO:0048500">
    <property type="term" value="C:signal recognition particle"/>
    <property type="evidence" value="ECO:0007669"/>
    <property type="project" value="UniProtKB-UniRule"/>
</dbReference>
<evidence type="ECO:0000259" key="10">
    <source>
        <dbReference type="SMART" id="SM00382"/>
    </source>
</evidence>
<protein>
    <recommendedName>
        <fullName evidence="9">Signal recognition particle protein</fullName>
        <ecNumber evidence="9">3.6.5.4</ecNumber>
    </recommendedName>
    <alternativeName>
        <fullName evidence="9">Fifty-four homolog</fullName>
    </alternativeName>
</protein>
<dbReference type="OrthoDB" id="9804720at2"/>
<dbReference type="Gene3D" id="1.20.120.140">
    <property type="entry name" value="Signal recognition particle SRP54, nucleotide-binding domain"/>
    <property type="match status" value="1"/>
</dbReference>
<keyword evidence="14" id="KW-1185">Reference proteome</keyword>
<evidence type="ECO:0000256" key="6">
    <source>
        <dbReference type="ARBA" id="ARBA00023135"/>
    </source>
</evidence>
<dbReference type="InterPro" id="IPR000897">
    <property type="entry name" value="SRP54_GTPase_dom"/>
</dbReference>
<dbReference type="InterPro" id="IPR004780">
    <property type="entry name" value="SRP"/>
</dbReference>
<keyword evidence="2 9" id="KW-0547">Nucleotide-binding</keyword>
<keyword evidence="6 9" id="KW-0733">Signal recognition particle</keyword>
<evidence type="ECO:0000256" key="3">
    <source>
        <dbReference type="ARBA" id="ARBA00022801"/>
    </source>
</evidence>
<dbReference type="GO" id="GO:0008312">
    <property type="term" value="F:7S RNA binding"/>
    <property type="evidence" value="ECO:0007669"/>
    <property type="project" value="InterPro"/>
</dbReference>
<dbReference type="EMBL" id="RLIH01000003">
    <property type="protein sequence ID" value="RVU55293.1"/>
    <property type="molecule type" value="Genomic_DNA"/>
</dbReference>
<comment type="catalytic activity">
    <reaction evidence="8 9">
        <text>GTP + H2O = GDP + phosphate + H(+)</text>
        <dbReference type="Rhea" id="RHEA:19669"/>
        <dbReference type="ChEBI" id="CHEBI:15377"/>
        <dbReference type="ChEBI" id="CHEBI:15378"/>
        <dbReference type="ChEBI" id="CHEBI:37565"/>
        <dbReference type="ChEBI" id="CHEBI:43474"/>
        <dbReference type="ChEBI" id="CHEBI:58189"/>
        <dbReference type="EC" id="3.6.5.4"/>
    </reaction>
</comment>
<feature type="binding site" evidence="9">
    <location>
        <begin position="247"/>
        <end position="250"/>
    </location>
    <ligand>
        <name>GTP</name>
        <dbReference type="ChEBI" id="CHEBI:37565"/>
    </ligand>
</feature>
<accession>A0A437S889</accession>
<keyword evidence="3 9" id="KW-0378">Hydrolase</keyword>
<evidence type="ECO:0000313" key="13">
    <source>
        <dbReference type="EMBL" id="RVU55293.1"/>
    </source>
</evidence>
<dbReference type="SUPFAM" id="SSF47446">
    <property type="entry name" value="Signal peptide-binding domain"/>
    <property type="match status" value="1"/>
</dbReference>
<dbReference type="EC" id="3.6.5.4" evidence="9"/>
<gene>
    <name evidence="9" type="primary">ffh</name>
    <name evidence="13" type="ORF">EF514_03205</name>
</gene>
<dbReference type="GO" id="GO:0005525">
    <property type="term" value="F:GTP binding"/>
    <property type="evidence" value="ECO:0007669"/>
    <property type="project" value="UniProtKB-UniRule"/>
</dbReference>
<keyword evidence="7 9" id="KW-0687">Ribonucleoprotein</keyword>
<dbReference type="InterPro" id="IPR036891">
    <property type="entry name" value="Signal_recog_part_SRP54_M_sf"/>
</dbReference>
<name>A0A437S889_9FIRM</name>
<evidence type="ECO:0000256" key="5">
    <source>
        <dbReference type="ARBA" id="ARBA00023134"/>
    </source>
</evidence>
<comment type="caution">
    <text evidence="13">The sequence shown here is derived from an EMBL/GenBank/DDBJ whole genome shotgun (WGS) entry which is preliminary data.</text>
</comment>
<proteinExistence type="inferred from homology"/>
<evidence type="ECO:0000256" key="9">
    <source>
        <dbReference type="HAMAP-Rule" id="MF_00306"/>
    </source>
</evidence>
<dbReference type="SMART" id="SM00962">
    <property type="entry name" value="SRP54"/>
    <property type="match status" value="1"/>
</dbReference>
<keyword evidence="9" id="KW-0963">Cytoplasm</keyword>
<feature type="domain" description="Signal recognition particle SRP54 helical bundle" evidence="12">
    <location>
        <begin position="2"/>
        <end position="87"/>
    </location>
</feature>
<dbReference type="Pfam" id="PF02881">
    <property type="entry name" value="SRP54_N"/>
    <property type="match status" value="1"/>
</dbReference>
<dbReference type="GO" id="GO:0006614">
    <property type="term" value="P:SRP-dependent cotranslational protein targeting to membrane"/>
    <property type="evidence" value="ECO:0007669"/>
    <property type="project" value="InterPro"/>
</dbReference>
<dbReference type="AlphaFoldDB" id="A0A437S889"/>
<dbReference type="Pfam" id="PF02978">
    <property type="entry name" value="SRP_SPB"/>
    <property type="match status" value="1"/>
</dbReference>
<evidence type="ECO:0000259" key="12">
    <source>
        <dbReference type="SMART" id="SM00963"/>
    </source>
</evidence>
<dbReference type="CDD" id="cd18539">
    <property type="entry name" value="SRP_G"/>
    <property type="match status" value="1"/>
</dbReference>
<dbReference type="InterPro" id="IPR022941">
    <property type="entry name" value="SRP54"/>
</dbReference>
<evidence type="ECO:0000256" key="1">
    <source>
        <dbReference type="ARBA" id="ARBA00005450"/>
    </source>
</evidence>